<keyword evidence="11" id="KW-0547">Nucleotide-binding</keyword>
<dbReference type="GO" id="GO:0000160">
    <property type="term" value="P:phosphorelay signal transduction system"/>
    <property type="evidence" value="ECO:0007669"/>
    <property type="project" value="UniProtKB-KW"/>
</dbReference>
<dbReference type="GO" id="GO:0016301">
    <property type="term" value="F:kinase activity"/>
    <property type="evidence" value="ECO:0007669"/>
    <property type="project" value="UniProtKB-KW"/>
</dbReference>
<comment type="caution">
    <text evidence="11">The sequence shown here is derived from an EMBL/GenBank/DDBJ whole genome shotgun (WGS) entry which is preliminary data.</text>
</comment>
<feature type="transmembrane region" description="Helical" evidence="9">
    <location>
        <begin position="89"/>
        <end position="107"/>
    </location>
</feature>
<evidence type="ECO:0000256" key="6">
    <source>
        <dbReference type="ARBA" id="ARBA00022989"/>
    </source>
</evidence>
<evidence type="ECO:0000256" key="9">
    <source>
        <dbReference type="SAM" id="Phobius"/>
    </source>
</evidence>
<dbReference type="RefSeq" id="WP_154770934.1">
    <property type="nucleotide sequence ID" value="NZ_WLYK01000012.1"/>
</dbReference>
<keyword evidence="5" id="KW-0418">Kinase</keyword>
<dbReference type="SUPFAM" id="SSF55874">
    <property type="entry name" value="ATPase domain of HSP90 chaperone/DNA topoisomerase II/histidine kinase"/>
    <property type="match status" value="1"/>
</dbReference>
<name>A0A7K1FS12_9ACTN</name>
<organism evidence="11 12">
    <name type="scientific">Nakamurella alba</name>
    <dbReference type="NCBI Taxonomy" id="2665158"/>
    <lineage>
        <taxon>Bacteria</taxon>
        <taxon>Bacillati</taxon>
        <taxon>Actinomycetota</taxon>
        <taxon>Actinomycetes</taxon>
        <taxon>Nakamurellales</taxon>
        <taxon>Nakamurellaceae</taxon>
        <taxon>Nakamurella</taxon>
    </lineage>
</organism>
<keyword evidence="7" id="KW-0902">Two-component regulatory system</keyword>
<dbReference type="Gene3D" id="3.30.565.10">
    <property type="entry name" value="Histidine kinase-like ATPase, C-terminal domain"/>
    <property type="match status" value="1"/>
</dbReference>
<keyword evidence="8 9" id="KW-0472">Membrane</keyword>
<dbReference type="AlphaFoldDB" id="A0A7K1FS12"/>
<evidence type="ECO:0000256" key="5">
    <source>
        <dbReference type="ARBA" id="ARBA00022777"/>
    </source>
</evidence>
<feature type="transmembrane region" description="Helical" evidence="9">
    <location>
        <begin position="57"/>
        <end position="77"/>
    </location>
</feature>
<evidence type="ECO:0000256" key="4">
    <source>
        <dbReference type="ARBA" id="ARBA00022692"/>
    </source>
</evidence>
<reference evidence="11 12" key="1">
    <citation type="submission" date="2019-11" db="EMBL/GenBank/DDBJ databases">
        <authorList>
            <person name="Jiang L.-Q."/>
        </authorList>
    </citation>
    <scope>NUCLEOTIDE SEQUENCE [LARGE SCALE GENOMIC DNA]</scope>
    <source>
        <strain evidence="11 12">YIM 132087</strain>
    </source>
</reference>
<dbReference type="PANTHER" id="PTHR24421">
    <property type="entry name" value="NITRATE/NITRITE SENSOR PROTEIN NARX-RELATED"/>
    <property type="match status" value="1"/>
</dbReference>
<keyword evidence="12" id="KW-1185">Reference proteome</keyword>
<dbReference type="SMART" id="SM00387">
    <property type="entry name" value="HATPase_c"/>
    <property type="match status" value="1"/>
</dbReference>
<comment type="subcellular location">
    <subcellularLocation>
        <location evidence="1">Cell membrane</location>
        <topology evidence="1">Multi-pass membrane protein</topology>
    </subcellularLocation>
</comment>
<dbReference type="GO" id="GO:0005886">
    <property type="term" value="C:plasma membrane"/>
    <property type="evidence" value="ECO:0007669"/>
    <property type="project" value="UniProtKB-SubCell"/>
</dbReference>
<evidence type="ECO:0000259" key="10">
    <source>
        <dbReference type="PROSITE" id="PS50109"/>
    </source>
</evidence>
<proteinExistence type="predicted"/>
<dbReference type="PROSITE" id="PS50109">
    <property type="entry name" value="HIS_KIN"/>
    <property type="match status" value="1"/>
</dbReference>
<protein>
    <submittedName>
        <fullName evidence="11">ATP-binding protein</fullName>
    </submittedName>
</protein>
<dbReference type="InterPro" id="IPR050482">
    <property type="entry name" value="Sensor_HK_TwoCompSys"/>
</dbReference>
<evidence type="ECO:0000256" key="7">
    <source>
        <dbReference type="ARBA" id="ARBA00023012"/>
    </source>
</evidence>
<keyword evidence="6 9" id="KW-1133">Transmembrane helix</keyword>
<dbReference type="GO" id="GO:0005524">
    <property type="term" value="F:ATP binding"/>
    <property type="evidence" value="ECO:0007669"/>
    <property type="project" value="UniProtKB-KW"/>
</dbReference>
<dbReference type="InterPro" id="IPR003594">
    <property type="entry name" value="HATPase_dom"/>
</dbReference>
<dbReference type="InterPro" id="IPR005467">
    <property type="entry name" value="His_kinase_dom"/>
</dbReference>
<dbReference type="InterPro" id="IPR036890">
    <property type="entry name" value="HATPase_C_sf"/>
</dbReference>
<gene>
    <name evidence="11" type="ORF">GIS00_23640</name>
</gene>
<feature type="transmembrane region" description="Helical" evidence="9">
    <location>
        <begin position="167"/>
        <end position="185"/>
    </location>
</feature>
<keyword evidence="3" id="KW-0808">Transferase</keyword>
<feature type="transmembrane region" description="Helical" evidence="9">
    <location>
        <begin position="137"/>
        <end position="155"/>
    </location>
</feature>
<accession>A0A7K1FS12</accession>
<evidence type="ECO:0000256" key="1">
    <source>
        <dbReference type="ARBA" id="ARBA00004651"/>
    </source>
</evidence>
<evidence type="ECO:0000256" key="2">
    <source>
        <dbReference type="ARBA" id="ARBA00022475"/>
    </source>
</evidence>
<feature type="transmembrane region" description="Helical" evidence="9">
    <location>
        <begin position="33"/>
        <end position="51"/>
    </location>
</feature>
<keyword evidence="11" id="KW-0067">ATP-binding</keyword>
<dbReference type="PANTHER" id="PTHR24421:SF37">
    <property type="entry name" value="SENSOR HISTIDINE KINASE NARS"/>
    <property type="match status" value="1"/>
</dbReference>
<feature type="domain" description="Histidine kinase" evidence="10">
    <location>
        <begin position="317"/>
        <end position="409"/>
    </location>
</feature>
<keyword evidence="2" id="KW-1003">Cell membrane</keyword>
<dbReference type="Pfam" id="PF02518">
    <property type="entry name" value="HATPase_c"/>
    <property type="match status" value="1"/>
</dbReference>
<keyword evidence="4 9" id="KW-0812">Transmembrane</keyword>
<dbReference type="EMBL" id="WLYK01000012">
    <property type="protein sequence ID" value="MTD16932.1"/>
    <property type="molecule type" value="Genomic_DNA"/>
</dbReference>
<evidence type="ECO:0000256" key="8">
    <source>
        <dbReference type="ARBA" id="ARBA00023136"/>
    </source>
</evidence>
<evidence type="ECO:0000256" key="3">
    <source>
        <dbReference type="ARBA" id="ARBA00022679"/>
    </source>
</evidence>
<evidence type="ECO:0000313" key="11">
    <source>
        <dbReference type="EMBL" id="MTD16932.1"/>
    </source>
</evidence>
<evidence type="ECO:0000313" key="12">
    <source>
        <dbReference type="Proteomes" id="UP000460221"/>
    </source>
</evidence>
<sequence length="410" mass="42930">MTDPARRLARLARDPSLRGTLLDHAARGVAVQLVLRAVLAVFVVLVVLLVPPTDDSVVCRVIGLGYAAVALGLTVPLLRPSLGATRHGWMLLFLDLVALAAVSVIAGRSEQTWTDDILVNGFFLLPVLAATQLRPWVCLWVSVPTVALYLGVGLASQEANTEPTLSVLLRTGVLAGVCAGCLLLARLQRSRVLAIGDLVAERAGLSAELLAIEGREQRELSETLHDGALQYVLAARQDLEDARDGDTVALDRIEHALAESAGLLRSTVSQLHPAVLERGGLGPALTDLARSVGGGRGPEITVTVSGPDRKTPADGLLLSTARELLTNAVRHSGAGTVHLALDLDPERAVLTVTDDGKGIADGVLEQRIAEGHIGLASRRVRLAAVGGALEIAPGVPQGTVVTARVPLDRA</sequence>
<dbReference type="Proteomes" id="UP000460221">
    <property type="component" value="Unassembled WGS sequence"/>
</dbReference>
<dbReference type="CDD" id="cd16917">
    <property type="entry name" value="HATPase_UhpB-NarQ-NarX-like"/>
    <property type="match status" value="1"/>
</dbReference>